<evidence type="ECO:0000313" key="2">
    <source>
        <dbReference type="EMBL" id="MCI82833.1"/>
    </source>
</evidence>
<evidence type="ECO:0000313" key="3">
    <source>
        <dbReference type="Proteomes" id="UP000265520"/>
    </source>
</evidence>
<protein>
    <submittedName>
        <fullName evidence="2">Uncharacterized protein</fullName>
    </submittedName>
</protein>
<proteinExistence type="predicted"/>
<dbReference type="AlphaFoldDB" id="A0A392V5Z0"/>
<feature type="compositionally biased region" description="Polar residues" evidence="1">
    <location>
        <begin position="7"/>
        <end position="17"/>
    </location>
</feature>
<dbReference type="Proteomes" id="UP000265520">
    <property type="component" value="Unassembled WGS sequence"/>
</dbReference>
<organism evidence="2 3">
    <name type="scientific">Trifolium medium</name>
    <dbReference type="NCBI Taxonomy" id="97028"/>
    <lineage>
        <taxon>Eukaryota</taxon>
        <taxon>Viridiplantae</taxon>
        <taxon>Streptophyta</taxon>
        <taxon>Embryophyta</taxon>
        <taxon>Tracheophyta</taxon>
        <taxon>Spermatophyta</taxon>
        <taxon>Magnoliopsida</taxon>
        <taxon>eudicotyledons</taxon>
        <taxon>Gunneridae</taxon>
        <taxon>Pentapetalae</taxon>
        <taxon>rosids</taxon>
        <taxon>fabids</taxon>
        <taxon>Fabales</taxon>
        <taxon>Fabaceae</taxon>
        <taxon>Papilionoideae</taxon>
        <taxon>50 kb inversion clade</taxon>
        <taxon>NPAAA clade</taxon>
        <taxon>Hologalegina</taxon>
        <taxon>IRL clade</taxon>
        <taxon>Trifolieae</taxon>
        <taxon>Trifolium</taxon>
    </lineage>
</organism>
<feature type="non-terminal residue" evidence="2">
    <location>
        <position position="1"/>
    </location>
</feature>
<feature type="region of interest" description="Disordered" evidence="1">
    <location>
        <begin position="1"/>
        <end position="73"/>
    </location>
</feature>
<feature type="compositionally biased region" description="Basic and acidic residues" evidence="1">
    <location>
        <begin position="20"/>
        <end position="49"/>
    </location>
</feature>
<comment type="caution">
    <text evidence="2">The sequence shown here is derived from an EMBL/GenBank/DDBJ whole genome shotgun (WGS) entry which is preliminary data.</text>
</comment>
<name>A0A392V5Z0_9FABA</name>
<accession>A0A392V5Z0</accession>
<reference evidence="2 3" key="1">
    <citation type="journal article" date="2018" name="Front. Plant Sci.">
        <title>Red Clover (Trifolium pratense) and Zigzag Clover (T. medium) - A Picture of Genomic Similarities and Differences.</title>
        <authorList>
            <person name="Dluhosova J."/>
            <person name="Istvanek J."/>
            <person name="Nedelnik J."/>
            <person name="Repkova J."/>
        </authorList>
    </citation>
    <scope>NUCLEOTIDE SEQUENCE [LARGE SCALE GENOMIC DNA]</scope>
    <source>
        <strain evidence="3">cv. 10/8</strain>
        <tissue evidence="2">Leaf</tissue>
    </source>
</reference>
<dbReference type="EMBL" id="LXQA011052579">
    <property type="protein sequence ID" value="MCI82833.1"/>
    <property type="molecule type" value="Genomic_DNA"/>
</dbReference>
<keyword evidence="3" id="KW-1185">Reference proteome</keyword>
<sequence length="73" mass="8059">ITKENETQAQPSNQQVEDPSPQKDIKETQPDLDQDKPEVEVPTVDEEKTPAQMEFHGASVIEATPQGPSQDMA</sequence>
<evidence type="ECO:0000256" key="1">
    <source>
        <dbReference type="SAM" id="MobiDB-lite"/>
    </source>
</evidence>
<feature type="non-terminal residue" evidence="2">
    <location>
        <position position="73"/>
    </location>
</feature>